<evidence type="ECO:0000313" key="3">
    <source>
        <dbReference type="Proteomes" id="UP000199603"/>
    </source>
</evidence>
<name>A0A1G6T394_9GAMM</name>
<dbReference type="Proteomes" id="UP000199603">
    <property type="component" value="Unassembled WGS sequence"/>
</dbReference>
<organism evidence="2 3">
    <name type="scientific">Aquimonas voraii</name>
    <dbReference type="NCBI Taxonomy" id="265719"/>
    <lineage>
        <taxon>Bacteria</taxon>
        <taxon>Pseudomonadati</taxon>
        <taxon>Pseudomonadota</taxon>
        <taxon>Gammaproteobacteria</taxon>
        <taxon>Lysobacterales</taxon>
        <taxon>Lysobacteraceae</taxon>
        <taxon>Aquimonas</taxon>
    </lineage>
</organism>
<keyword evidence="3" id="KW-1185">Reference proteome</keyword>
<proteinExistence type="predicted"/>
<sequence>MPRHCAGCSKTFEPRPQVPDQAYCSSPECQRARKRQWQKDKLRTDSDYQANQRAAQRAWSARNGGYWRDWRQAQQASAARDRDNSAGSDAPRHASPRIAASRVKMDVSVLPRDLYWISMRPDLPGNNDGSWIVEITPVAAADRERWTRQEMT</sequence>
<feature type="compositionally biased region" description="Basic and acidic residues" evidence="1">
    <location>
        <begin position="37"/>
        <end position="46"/>
    </location>
</feature>
<evidence type="ECO:0000313" key="2">
    <source>
        <dbReference type="EMBL" id="SDD23650.1"/>
    </source>
</evidence>
<dbReference type="EMBL" id="FNAG01000001">
    <property type="protein sequence ID" value="SDD23650.1"/>
    <property type="molecule type" value="Genomic_DNA"/>
</dbReference>
<evidence type="ECO:0000256" key="1">
    <source>
        <dbReference type="SAM" id="MobiDB-lite"/>
    </source>
</evidence>
<dbReference type="AlphaFoldDB" id="A0A1G6T394"/>
<dbReference type="STRING" id="265719.SAMN04488509_101861"/>
<reference evidence="2 3" key="1">
    <citation type="submission" date="2016-10" db="EMBL/GenBank/DDBJ databases">
        <authorList>
            <person name="de Groot N.N."/>
        </authorList>
    </citation>
    <scope>NUCLEOTIDE SEQUENCE [LARGE SCALE GENOMIC DNA]</scope>
    <source>
        <strain evidence="2 3">DSM 16957</strain>
    </source>
</reference>
<protein>
    <submittedName>
        <fullName evidence="2">Uncharacterized protein</fullName>
    </submittedName>
</protein>
<accession>A0A1G6T394</accession>
<feature type="region of interest" description="Disordered" evidence="1">
    <location>
        <begin position="1"/>
        <end position="99"/>
    </location>
</feature>
<gene>
    <name evidence="2" type="ORF">SAMN04488509_101861</name>
</gene>